<dbReference type="SUPFAM" id="SSF52172">
    <property type="entry name" value="CheY-like"/>
    <property type="match status" value="1"/>
</dbReference>
<dbReference type="Gene3D" id="3.40.50.2300">
    <property type="match status" value="1"/>
</dbReference>
<dbReference type="PANTHER" id="PTHR48111">
    <property type="entry name" value="REGULATOR OF RPOS"/>
    <property type="match status" value="1"/>
</dbReference>
<protein>
    <submittedName>
        <fullName evidence="6">Response regulator</fullName>
    </submittedName>
</protein>
<feature type="domain" description="OmpR/PhoB-type" evidence="5">
    <location>
        <begin position="126"/>
        <end position="169"/>
    </location>
</feature>
<gene>
    <name evidence="6" type="ORF">RM423_24800</name>
</gene>
<organism evidence="6 7">
    <name type="scientific">Jatrophihabitans lederbergiae</name>
    <dbReference type="NCBI Taxonomy" id="3075547"/>
    <lineage>
        <taxon>Bacteria</taxon>
        <taxon>Bacillati</taxon>
        <taxon>Actinomycetota</taxon>
        <taxon>Actinomycetes</taxon>
        <taxon>Jatrophihabitantales</taxon>
        <taxon>Jatrophihabitantaceae</taxon>
        <taxon>Jatrophihabitans</taxon>
    </lineage>
</organism>
<accession>A0ABU2JHW0</accession>
<dbReference type="InterPro" id="IPR001789">
    <property type="entry name" value="Sig_transdc_resp-reg_receiver"/>
</dbReference>
<proteinExistence type="predicted"/>
<dbReference type="InterPro" id="IPR001867">
    <property type="entry name" value="OmpR/PhoB-type_DNA-bd"/>
</dbReference>
<feature type="modified residue" description="4-aspartylphosphate" evidence="2">
    <location>
        <position position="52"/>
    </location>
</feature>
<comment type="caution">
    <text evidence="6">The sequence shown here is derived from an EMBL/GenBank/DDBJ whole genome shotgun (WGS) entry which is preliminary data.</text>
</comment>
<dbReference type="PROSITE" id="PS51755">
    <property type="entry name" value="OMPR_PHOB"/>
    <property type="match status" value="1"/>
</dbReference>
<dbReference type="RefSeq" id="WP_311425704.1">
    <property type="nucleotide sequence ID" value="NZ_JAVREH010000170.1"/>
</dbReference>
<keyword evidence="1 3" id="KW-0238">DNA-binding</keyword>
<evidence type="ECO:0000259" key="4">
    <source>
        <dbReference type="PROSITE" id="PS50110"/>
    </source>
</evidence>
<feature type="non-terminal residue" evidence="6">
    <location>
        <position position="169"/>
    </location>
</feature>
<evidence type="ECO:0000256" key="3">
    <source>
        <dbReference type="PROSITE-ProRule" id="PRU01091"/>
    </source>
</evidence>
<dbReference type="EMBL" id="JAVREH010000170">
    <property type="protein sequence ID" value="MDT0264571.1"/>
    <property type="molecule type" value="Genomic_DNA"/>
</dbReference>
<dbReference type="SMART" id="SM00448">
    <property type="entry name" value="REC"/>
    <property type="match status" value="1"/>
</dbReference>
<evidence type="ECO:0000313" key="6">
    <source>
        <dbReference type="EMBL" id="MDT0264571.1"/>
    </source>
</evidence>
<evidence type="ECO:0000256" key="1">
    <source>
        <dbReference type="ARBA" id="ARBA00023125"/>
    </source>
</evidence>
<dbReference type="PANTHER" id="PTHR48111:SF50">
    <property type="entry name" value="KDP OPERON TRANSCRIPTIONAL REGULATORY PROTEIN KDPE"/>
    <property type="match status" value="1"/>
</dbReference>
<dbReference type="Proteomes" id="UP001183176">
    <property type="component" value="Unassembled WGS sequence"/>
</dbReference>
<feature type="DNA-binding region" description="OmpR/PhoB-type" evidence="3">
    <location>
        <begin position="126"/>
        <end position="169"/>
    </location>
</feature>
<dbReference type="InterPro" id="IPR039420">
    <property type="entry name" value="WalR-like"/>
</dbReference>
<feature type="domain" description="Response regulatory" evidence="4">
    <location>
        <begin position="3"/>
        <end position="117"/>
    </location>
</feature>
<reference evidence="7" key="1">
    <citation type="submission" date="2023-07" db="EMBL/GenBank/DDBJ databases">
        <title>30 novel species of actinomycetes from the DSMZ collection.</title>
        <authorList>
            <person name="Nouioui I."/>
        </authorList>
    </citation>
    <scope>NUCLEOTIDE SEQUENCE [LARGE SCALE GENOMIC DNA]</scope>
    <source>
        <strain evidence="7">DSM 44399</strain>
    </source>
</reference>
<dbReference type="PROSITE" id="PS50110">
    <property type="entry name" value="RESPONSE_REGULATORY"/>
    <property type="match status" value="1"/>
</dbReference>
<dbReference type="Pfam" id="PF00072">
    <property type="entry name" value="Response_reg"/>
    <property type="match status" value="1"/>
</dbReference>
<name>A0ABU2JHW0_9ACTN</name>
<evidence type="ECO:0000313" key="7">
    <source>
        <dbReference type="Proteomes" id="UP001183176"/>
    </source>
</evidence>
<keyword evidence="7" id="KW-1185">Reference proteome</keyword>
<sequence length="169" mass="18400">MIHILTVDDEPALLRALVLNLTNRGYTVSTADTGETAISQTAIKRPDLMILDLGLPDLDGLDVISHIRRLQPELPIVVLSARTGSTDKVTALDLGAVDYVTKPFSMDELLARLRAAARRVNIAKPIIPITLGALSIDLPARLIRPANGTTAQLIHLTPTEWRMLEVLLT</sequence>
<evidence type="ECO:0000259" key="5">
    <source>
        <dbReference type="PROSITE" id="PS51755"/>
    </source>
</evidence>
<evidence type="ECO:0000256" key="2">
    <source>
        <dbReference type="PROSITE-ProRule" id="PRU00169"/>
    </source>
</evidence>
<dbReference type="InterPro" id="IPR011006">
    <property type="entry name" value="CheY-like_superfamily"/>
</dbReference>
<keyword evidence="2" id="KW-0597">Phosphoprotein</keyword>